<organism evidence="1 2">
    <name type="scientific">Metabacillus fastidiosus</name>
    <dbReference type="NCBI Taxonomy" id="1458"/>
    <lineage>
        <taxon>Bacteria</taxon>
        <taxon>Bacillati</taxon>
        <taxon>Bacillota</taxon>
        <taxon>Bacilli</taxon>
        <taxon>Bacillales</taxon>
        <taxon>Bacillaceae</taxon>
        <taxon>Metabacillus</taxon>
    </lineage>
</organism>
<reference evidence="1 2" key="1">
    <citation type="submission" date="2023-03" db="EMBL/GenBank/DDBJ databases">
        <title>Bacillus Genome Sequencing.</title>
        <authorList>
            <person name="Dunlap C."/>
        </authorList>
    </citation>
    <scope>NUCLEOTIDE SEQUENCE [LARGE SCALE GENOMIC DNA]</scope>
    <source>
        <strain evidence="1 2">NRS-1717</strain>
    </source>
</reference>
<dbReference type="GeneID" id="301140143"/>
<dbReference type="PIRSF" id="PIRSF030140">
    <property type="entry name" value="UCP030140"/>
    <property type="match status" value="1"/>
</dbReference>
<dbReference type="InterPro" id="IPR016947">
    <property type="entry name" value="UCP030140"/>
</dbReference>
<dbReference type="Pfam" id="PF08761">
    <property type="entry name" value="dUTPase_2"/>
    <property type="match status" value="1"/>
</dbReference>
<dbReference type="GO" id="GO:0004170">
    <property type="term" value="F:dUTP diphosphatase activity"/>
    <property type="evidence" value="ECO:0007669"/>
    <property type="project" value="UniProtKB-EC"/>
</dbReference>
<keyword evidence="1" id="KW-0378">Hydrolase</keyword>
<evidence type="ECO:0000313" key="2">
    <source>
        <dbReference type="Proteomes" id="UP001342826"/>
    </source>
</evidence>
<proteinExistence type="predicted"/>
<dbReference type="EC" id="3.6.1.23" evidence="1"/>
<keyword evidence="2" id="KW-1185">Reference proteome</keyword>
<dbReference type="CDD" id="cd11527">
    <property type="entry name" value="NTP-PPase_dUTPase"/>
    <property type="match status" value="1"/>
</dbReference>
<comment type="caution">
    <text evidence="1">The sequence shown here is derived from an EMBL/GenBank/DDBJ whole genome shotgun (WGS) entry which is preliminary data.</text>
</comment>
<accession>A0ABU6NWY1</accession>
<sequence length="162" mass="18687">MNFNKLFAMQKELDEKILNQHKLHNENLTSRKILALLVEVGELANETRCFKFWSLKAAAPVETILEEYVDGVHFILSLGLDLDVGNEIELTPLANEHSVNEQFLQVYRAIADFEKNQTKDAYITLFQEYIHLGSVLGFSAEQIEKAYVSKNEINHQRQEQGY</sequence>
<dbReference type="SUPFAM" id="SSF101386">
    <property type="entry name" value="all-alpha NTP pyrophosphatases"/>
    <property type="match status" value="1"/>
</dbReference>
<protein>
    <submittedName>
        <fullName evidence="1">dUTP diphosphatase</fullName>
        <ecNumber evidence="1">3.6.1.23</ecNumber>
    </submittedName>
</protein>
<dbReference type="Gene3D" id="1.10.4010.10">
    <property type="entry name" value="Type II deoxyuridine triphosphatase"/>
    <property type="match status" value="1"/>
</dbReference>
<gene>
    <name evidence="1" type="ORF">P9271_07400</name>
</gene>
<dbReference type="RefSeq" id="WP_066226552.1">
    <property type="nucleotide sequence ID" value="NZ_JARTFQ010000007.1"/>
</dbReference>
<name>A0ABU6NWY1_9BACI</name>
<dbReference type="EMBL" id="JARTFS010000005">
    <property type="protein sequence ID" value="MED4401158.1"/>
    <property type="molecule type" value="Genomic_DNA"/>
</dbReference>
<dbReference type="Proteomes" id="UP001342826">
    <property type="component" value="Unassembled WGS sequence"/>
</dbReference>
<evidence type="ECO:0000313" key="1">
    <source>
        <dbReference type="EMBL" id="MED4401158.1"/>
    </source>
</evidence>
<dbReference type="InterPro" id="IPR014871">
    <property type="entry name" value="dUTPase/dCTP_pyrophosphatase"/>
</dbReference>